<name>A0AAD4S9Y9_9MAGN</name>
<dbReference type="Gene3D" id="3.60.20.10">
    <property type="entry name" value="Glutamine Phosphoribosylpyrophosphate, subunit 1, domain 1"/>
    <property type="match status" value="1"/>
</dbReference>
<dbReference type="InterPro" id="IPR029055">
    <property type="entry name" value="Ntn_hydrolases_N"/>
</dbReference>
<dbReference type="Proteomes" id="UP001202328">
    <property type="component" value="Unassembled WGS sequence"/>
</dbReference>
<organism evidence="2 3">
    <name type="scientific">Papaver atlanticum</name>
    <dbReference type="NCBI Taxonomy" id="357466"/>
    <lineage>
        <taxon>Eukaryota</taxon>
        <taxon>Viridiplantae</taxon>
        <taxon>Streptophyta</taxon>
        <taxon>Embryophyta</taxon>
        <taxon>Tracheophyta</taxon>
        <taxon>Spermatophyta</taxon>
        <taxon>Magnoliopsida</taxon>
        <taxon>Ranunculales</taxon>
        <taxon>Papaveraceae</taxon>
        <taxon>Papaveroideae</taxon>
        <taxon>Papaver</taxon>
    </lineage>
</organism>
<dbReference type="GO" id="GO:0008168">
    <property type="term" value="F:methyltransferase activity"/>
    <property type="evidence" value="ECO:0007669"/>
    <property type="project" value="UniProtKB-KW"/>
</dbReference>
<sequence length="324" mass="36089">MFSLPQKWRAWCKPFDTYPRTYDLLLRRSRGINSEFKCNFYHVCLSVTTMYFKFTFMMPGVVAIKLYDGGGATNEANKLGSYVREWDRAVGLGLENAVVLAAYRLTTTDETADTFVCAMTGVPVSAEKAIRALTKKITDLKEEGAPRLTVEESGEYVPEFSKQTKNGDLIEILFAGRDWDEGQGGFVPCLSYANKRGSFNPEKSMCTGLEAIYSQVTVDNLFKKQMSIDDAEDVALETIYFASFYQEIEGQAVEAVDESALDRQSCCFSADWSYPSTFTVAIVGSLDLASAHPLILQYLNKEVTEAIQKGVVAAYELLKSVSQI</sequence>
<dbReference type="Pfam" id="PF03141">
    <property type="entry name" value="Methyltransf_29"/>
    <property type="match status" value="1"/>
</dbReference>
<proteinExistence type="predicted"/>
<keyword evidence="3" id="KW-1185">Reference proteome</keyword>
<keyword evidence="1" id="KW-0808">Transferase</keyword>
<dbReference type="GO" id="GO:0032259">
    <property type="term" value="P:methylation"/>
    <property type="evidence" value="ECO:0007669"/>
    <property type="project" value="UniProtKB-KW"/>
</dbReference>
<gene>
    <name evidence="2" type="ORF">MKW98_008279</name>
</gene>
<dbReference type="SUPFAM" id="SSF56235">
    <property type="entry name" value="N-terminal nucleophile aminohydrolases (Ntn hydrolases)"/>
    <property type="match status" value="1"/>
</dbReference>
<dbReference type="AlphaFoldDB" id="A0AAD4S9Y9"/>
<keyword evidence="1" id="KW-0489">Methyltransferase</keyword>
<accession>A0AAD4S9Y9</accession>
<evidence type="ECO:0000313" key="3">
    <source>
        <dbReference type="Proteomes" id="UP001202328"/>
    </source>
</evidence>
<comment type="caution">
    <text evidence="2">The sequence shown here is derived from an EMBL/GenBank/DDBJ whole genome shotgun (WGS) entry which is preliminary data.</text>
</comment>
<reference evidence="2" key="1">
    <citation type="submission" date="2022-04" db="EMBL/GenBank/DDBJ databases">
        <title>A functionally conserved STORR gene fusion in Papaver species that diverged 16.8 million years ago.</title>
        <authorList>
            <person name="Catania T."/>
        </authorList>
    </citation>
    <scope>NUCLEOTIDE SEQUENCE</scope>
    <source>
        <strain evidence="2">S-188037</strain>
    </source>
</reference>
<dbReference type="EMBL" id="JAJJMB010012336">
    <property type="protein sequence ID" value="KAI3878002.1"/>
    <property type="molecule type" value="Genomic_DNA"/>
</dbReference>
<protein>
    <submittedName>
        <fullName evidence="2">Uncharacterized protein</fullName>
    </submittedName>
</protein>
<evidence type="ECO:0000256" key="1">
    <source>
        <dbReference type="ARBA" id="ARBA00022603"/>
    </source>
</evidence>
<evidence type="ECO:0000313" key="2">
    <source>
        <dbReference type="EMBL" id="KAI3878002.1"/>
    </source>
</evidence>
<dbReference type="InterPro" id="IPR004159">
    <property type="entry name" value="Put_SAM_MeTrfase"/>
</dbReference>